<keyword evidence="4" id="KW-0133">Cell shape</keyword>
<feature type="transmembrane region" description="Helical" evidence="9">
    <location>
        <begin position="180"/>
        <end position="199"/>
    </location>
</feature>
<dbReference type="PRINTS" id="PR01806">
    <property type="entry name" value="VIRFACTRMVIN"/>
</dbReference>
<dbReference type="InterPro" id="IPR008979">
    <property type="entry name" value="Galactose-bd-like_sf"/>
</dbReference>
<evidence type="ECO:0000256" key="4">
    <source>
        <dbReference type="ARBA" id="ARBA00022960"/>
    </source>
</evidence>
<evidence type="ECO:0000256" key="3">
    <source>
        <dbReference type="ARBA" id="ARBA00022692"/>
    </source>
</evidence>
<sequence length="1279" mass="133416">MPQKQAAATAQQVEEKPDNSNARLVRDSGSIAIATLVSRITGFGKTVLLLTVLGPAIASAFTVSSTIPTMISELLLGAVLTAIVVPTLVRAEKEDADGGAAFVRRLVTAAFTVLATGTVLATALAPVLTRHVFLSDDGKVNTALTTALTYLLLPAVLFYGMSALLMAILNTHGRFKPGAWAPVLNNIVVLVVLGLYALTPGEITLNPVRMSEPKLLLLGVGVTLGVVVQVVSLLPTIRREGIDLRPLWGVDARLKQFAGMGAAIILYVFISQAGLTISTRISSHWDIAGPAIYQNAWALLQLPYGVIGVTLLTAIMPRLSRNAAADDTPAVVDDLGAATRLTMIALMPIVTFFTFAGPQIGQAMYGYGRFGGDAARLGEAVSWSAFTLIPYAMVLIHLRVFYAREQAWTPTWIILGITTVKVVLSVAAPTFVSADHVVIALGVANGFGFLSGAIIGGWLLHRSLGDLRMANVGQTITRVVLASLAGGAVLLIVDKVLGLHRLSDTFGGFGSLVRVGITAIVMFGVAFGLMRLLGIPEIVAITVAISRRLGITPPAPDLDLDGTPLEDIHETTLLPKPDLRAAPYYYRFDPYLDAQTMVLPVIRPDAVELTEKTEFPYPVRQASATARSGVPADSPRGTPDSARTPDGGFRTTSEAGAAVPAPIHRSSTYQGEGGTRVSDDAAGGVPAAESATAAGGGLSTDTPPSGNAGGKSGGPVDSEARPGGAGDDGGPEHLPEDEDHAGPETGVYEAISPQMPPMRVESPSKRIQRGPKLTPGASVAGGRYRLLASHGGARGLRFWQALDVKLDREVALTFVDADQQATDNSGHDGPQAILSRTLRLGRINSPGLARVLDVVRGSSGGIVVAEWTPGRSLKEMADTVPSPIGAARAIRALAAAAEMAHRGGGSLSIDHPDRVRISAAGDAVLAFPGTLSDSDAQSDVRGLGAMLYALITARWPIRIGGLSGSVATVGGLPLADFGPDGTPVEPRTIRPEVPFEISAVAVRSLESNKGVRTAATVQHVLEQASVVDQKTDFIPVLRLGQKPPSAPDETLADPELLAAEKERSQRMMWILVGLGILAALVVGVIIWWLLSVFAPGSSNAPLNEQRNIGLTSSAAPPSSPGASQAPASAPATGGVPVPVTGATVFSPEGTPDNVGSIGSVLDNNPATTWRTDAYFQQFPALKKGVGVLTTLGSPSKLTKVIIESPSPGTQVEIRTSPTASPTLDQTQLIGSAVLGDGTTEIPVRADQPARYVLVWITQLANNGGQFQSSIAEIRFESSI</sequence>
<gene>
    <name evidence="10" type="ORF">GLP40_03790</name>
</gene>
<keyword evidence="6 9" id="KW-1133">Transmembrane helix</keyword>
<evidence type="ECO:0000256" key="8">
    <source>
        <dbReference type="SAM" id="MobiDB-lite"/>
    </source>
</evidence>
<evidence type="ECO:0000256" key="9">
    <source>
        <dbReference type="SAM" id="Phobius"/>
    </source>
</evidence>
<dbReference type="GO" id="GO:0009252">
    <property type="term" value="P:peptidoglycan biosynthetic process"/>
    <property type="evidence" value="ECO:0007669"/>
    <property type="project" value="UniProtKB-KW"/>
</dbReference>
<dbReference type="InterPro" id="IPR004268">
    <property type="entry name" value="MurJ"/>
</dbReference>
<dbReference type="GO" id="GO:0005886">
    <property type="term" value="C:plasma membrane"/>
    <property type="evidence" value="ECO:0007669"/>
    <property type="project" value="UniProtKB-SubCell"/>
</dbReference>
<dbReference type="Proteomes" id="UP000432464">
    <property type="component" value="Unassembled WGS sequence"/>
</dbReference>
<evidence type="ECO:0000256" key="5">
    <source>
        <dbReference type="ARBA" id="ARBA00022984"/>
    </source>
</evidence>
<feature type="transmembrane region" description="Helical" evidence="9">
    <location>
        <begin position="74"/>
        <end position="91"/>
    </location>
</feature>
<feature type="transmembrane region" description="Helical" evidence="9">
    <location>
        <begin position="47"/>
        <end position="68"/>
    </location>
</feature>
<dbReference type="CDD" id="cd13973">
    <property type="entry name" value="PK_MviN-like"/>
    <property type="match status" value="1"/>
</dbReference>
<evidence type="ECO:0000313" key="11">
    <source>
        <dbReference type="Proteomes" id="UP000432464"/>
    </source>
</evidence>
<protein>
    <submittedName>
        <fullName evidence="10">Peptidoglycan biosynthesis protein MviN</fullName>
    </submittedName>
</protein>
<feature type="region of interest" description="Disordered" evidence="8">
    <location>
        <begin position="1109"/>
        <end position="1135"/>
    </location>
</feature>
<feature type="compositionally biased region" description="Low complexity" evidence="8">
    <location>
        <begin position="1112"/>
        <end position="1135"/>
    </location>
</feature>
<feature type="compositionally biased region" description="Polar residues" evidence="8">
    <location>
        <begin position="1"/>
        <end position="12"/>
    </location>
</feature>
<dbReference type="Pfam" id="PF03023">
    <property type="entry name" value="MurJ"/>
    <property type="match status" value="1"/>
</dbReference>
<evidence type="ECO:0000256" key="2">
    <source>
        <dbReference type="ARBA" id="ARBA00022475"/>
    </source>
</evidence>
<organism evidence="10 11">
    <name type="scientific">Nocardia aurantiaca</name>
    <dbReference type="NCBI Taxonomy" id="2675850"/>
    <lineage>
        <taxon>Bacteria</taxon>
        <taxon>Bacillati</taxon>
        <taxon>Actinomycetota</taxon>
        <taxon>Actinomycetes</taxon>
        <taxon>Mycobacteriales</taxon>
        <taxon>Nocardiaceae</taxon>
        <taxon>Nocardia</taxon>
    </lineage>
</organism>
<feature type="region of interest" description="Disordered" evidence="8">
    <location>
        <begin position="1"/>
        <end position="21"/>
    </location>
</feature>
<evidence type="ECO:0000313" key="10">
    <source>
        <dbReference type="EMBL" id="MTE11911.1"/>
    </source>
</evidence>
<dbReference type="SUPFAM" id="SSF49785">
    <property type="entry name" value="Galactose-binding domain-like"/>
    <property type="match status" value="1"/>
</dbReference>
<feature type="transmembrane region" description="Helical" evidence="9">
    <location>
        <begin position="380"/>
        <end position="400"/>
    </location>
</feature>
<feature type="transmembrane region" description="Helical" evidence="9">
    <location>
        <begin position="103"/>
        <end position="127"/>
    </location>
</feature>
<feature type="transmembrane region" description="Helical" evidence="9">
    <location>
        <begin position="513"/>
        <end position="533"/>
    </location>
</feature>
<keyword evidence="7 9" id="KW-0472">Membrane</keyword>
<reference evidence="10 11" key="1">
    <citation type="submission" date="2019-11" db="EMBL/GenBank/DDBJ databases">
        <title>Nocardia sp. nov. CT2-14 isolated from soil.</title>
        <authorList>
            <person name="Kanchanasin P."/>
            <person name="Tanasupawat S."/>
            <person name="Yuki M."/>
            <person name="Kudo T."/>
        </authorList>
    </citation>
    <scope>NUCLEOTIDE SEQUENCE [LARGE SCALE GENOMIC DNA]</scope>
    <source>
        <strain evidence="10 11">CT2-14</strain>
    </source>
</reference>
<keyword evidence="5" id="KW-0573">Peptidoglycan synthesis</keyword>
<dbReference type="Gene3D" id="1.10.510.10">
    <property type="entry name" value="Transferase(Phosphotransferase) domain 1"/>
    <property type="match status" value="1"/>
</dbReference>
<dbReference type="Gene3D" id="3.30.200.20">
    <property type="entry name" value="Phosphorylase Kinase, domain 1"/>
    <property type="match status" value="1"/>
</dbReference>
<dbReference type="PANTHER" id="PTHR47019">
    <property type="entry name" value="LIPID II FLIPPASE MURJ"/>
    <property type="match status" value="1"/>
</dbReference>
<feature type="transmembrane region" description="Helical" evidence="9">
    <location>
        <begin position="147"/>
        <end position="168"/>
    </location>
</feature>
<dbReference type="AlphaFoldDB" id="A0A6I3KRI5"/>
<dbReference type="InterPro" id="IPR051050">
    <property type="entry name" value="Lipid_II_flippase_MurJ/MviN"/>
</dbReference>
<dbReference type="GO" id="GO:0034204">
    <property type="term" value="P:lipid translocation"/>
    <property type="evidence" value="ECO:0007669"/>
    <property type="project" value="TreeGrafter"/>
</dbReference>
<dbReference type="GO" id="GO:0008360">
    <property type="term" value="P:regulation of cell shape"/>
    <property type="evidence" value="ECO:0007669"/>
    <property type="project" value="UniProtKB-KW"/>
</dbReference>
<comment type="subcellular location">
    <subcellularLocation>
        <location evidence="1">Cell membrane</location>
        <topology evidence="1">Multi-pass membrane protein</topology>
    </subcellularLocation>
</comment>
<feature type="transmembrane region" description="Helical" evidence="9">
    <location>
        <begin position="1069"/>
        <end position="1090"/>
    </location>
</feature>
<evidence type="ECO:0000256" key="6">
    <source>
        <dbReference type="ARBA" id="ARBA00022989"/>
    </source>
</evidence>
<dbReference type="PANTHER" id="PTHR47019:SF1">
    <property type="entry name" value="LIPID II FLIPPASE MURJ"/>
    <property type="match status" value="1"/>
</dbReference>
<feature type="transmembrane region" description="Helical" evidence="9">
    <location>
        <begin position="438"/>
        <end position="460"/>
    </location>
</feature>
<keyword evidence="11" id="KW-1185">Reference proteome</keyword>
<evidence type="ECO:0000256" key="7">
    <source>
        <dbReference type="ARBA" id="ARBA00023136"/>
    </source>
</evidence>
<evidence type="ECO:0000256" key="1">
    <source>
        <dbReference type="ARBA" id="ARBA00004651"/>
    </source>
</evidence>
<dbReference type="GO" id="GO:0015648">
    <property type="term" value="F:lipid-linked peptidoglycan transporter activity"/>
    <property type="evidence" value="ECO:0007669"/>
    <property type="project" value="TreeGrafter"/>
</dbReference>
<name>A0A6I3KRI5_9NOCA</name>
<dbReference type="EMBL" id="WMBB01000002">
    <property type="protein sequence ID" value="MTE11911.1"/>
    <property type="molecule type" value="Genomic_DNA"/>
</dbReference>
<feature type="transmembrane region" description="Helical" evidence="9">
    <location>
        <begin position="257"/>
        <end position="277"/>
    </location>
</feature>
<dbReference type="RefSeq" id="WP_154786450.1">
    <property type="nucleotide sequence ID" value="NZ_WMBB01000002.1"/>
</dbReference>
<feature type="transmembrane region" description="Helical" evidence="9">
    <location>
        <begin position="472"/>
        <end position="493"/>
    </location>
</feature>
<feature type="transmembrane region" description="Helical" evidence="9">
    <location>
        <begin position="337"/>
        <end position="360"/>
    </location>
</feature>
<feature type="transmembrane region" description="Helical" evidence="9">
    <location>
        <begin position="215"/>
        <end position="237"/>
    </location>
</feature>
<comment type="caution">
    <text evidence="10">The sequence shown here is derived from an EMBL/GenBank/DDBJ whole genome shotgun (WGS) entry which is preliminary data.</text>
</comment>
<proteinExistence type="predicted"/>
<keyword evidence="2" id="KW-1003">Cell membrane</keyword>
<accession>A0A6I3KRI5</accession>
<keyword evidence="3 9" id="KW-0812">Transmembrane</keyword>
<feature type="transmembrane region" description="Helical" evidence="9">
    <location>
        <begin position="412"/>
        <end position="432"/>
    </location>
</feature>
<feature type="transmembrane region" description="Helical" evidence="9">
    <location>
        <begin position="297"/>
        <end position="316"/>
    </location>
</feature>
<feature type="region of interest" description="Disordered" evidence="8">
    <location>
        <begin position="618"/>
        <end position="779"/>
    </location>
</feature>